<dbReference type="EMBL" id="CP011371">
    <property type="protein sequence ID" value="AKJ27316.1"/>
    <property type="molecule type" value="Genomic_DNA"/>
</dbReference>
<dbReference type="GO" id="GO:0005544">
    <property type="term" value="F:calcium-dependent phospholipid binding"/>
    <property type="evidence" value="ECO:0007669"/>
    <property type="project" value="InterPro"/>
</dbReference>
<feature type="region of interest" description="Disordered" evidence="3">
    <location>
        <begin position="1"/>
        <end position="49"/>
    </location>
</feature>
<evidence type="ECO:0000256" key="1">
    <source>
        <dbReference type="ARBA" id="ARBA00007831"/>
    </source>
</evidence>
<dbReference type="STRING" id="413882.AAW51_0625"/>
<dbReference type="GO" id="GO:0005509">
    <property type="term" value="F:calcium ion binding"/>
    <property type="evidence" value="ECO:0007669"/>
    <property type="project" value="InterPro"/>
</dbReference>
<dbReference type="AlphaFoldDB" id="A0A0G3BIX9"/>
<comment type="similarity">
    <text evidence="1">Belongs to the annexin family.</text>
</comment>
<feature type="region of interest" description="Disordered" evidence="3">
    <location>
        <begin position="1073"/>
        <end position="1102"/>
    </location>
</feature>
<feature type="compositionally biased region" description="Low complexity" evidence="3">
    <location>
        <begin position="24"/>
        <end position="40"/>
    </location>
</feature>
<keyword evidence="5" id="KW-1185">Reference proteome</keyword>
<dbReference type="GO" id="GO:0005886">
    <property type="term" value="C:plasma membrane"/>
    <property type="evidence" value="ECO:0007669"/>
    <property type="project" value="TreeGrafter"/>
</dbReference>
<dbReference type="SMART" id="SM00335">
    <property type="entry name" value="ANX"/>
    <property type="match status" value="4"/>
</dbReference>
<protein>
    <submittedName>
        <fullName evidence="4">Flagellar hook-length control protein FliK</fullName>
    </submittedName>
</protein>
<dbReference type="PANTHER" id="PTHR10502">
    <property type="entry name" value="ANNEXIN"/>
    <property type="match status" value="1"/>
</dbReference>
<dbReference type="Pfam" id="PF00191">
    <property type="entry name" value="Annexin"/>
    <property type="match status" value="4"/>
</dbReference>
<dbReference type="Proteomes" id="UP000035352">
    <property type="component" value="Chromosome"/>
</dbReference>
<dbReference type="InterPro" id="IPR018502">
    <property type="entry name" value="Annexin_repeat"/>
</dbReference>
<dbReference type="PRINTS" id="PR00196">
    <property type="entry name" value="ANNEXIN"/>
</dbReference>
<dbReference type="RefSeq" id="WP_047193445.1">
    <property type="nucleotide sequence ID" value="NZ_CP011371.1"/>
</dbReference>
<feature type="compositionally biased region" description="Basic and acidic residues" evidence="3">
    <location>
        <begin position="1093"/>
        <end position="1102"/>
    </location>
</feature>
<dbReference type="OrthoDB" id="8739222at2"/>
<dbReference type="GO" id="GO:0005737">
    <property type="term" value="C:cytoplasm"/>
    <property type="evidence" value="ECO:0007669"/>
    <property type="project" value="TreeGrafter"/>
</dbReference>
<evidence type="ECO:0000256" key="3">
    <source>
        <dbReference type="SAM" id="MobiDB-lite"/>
    </source>
</evidence>
<reference evidence="4 5" key="1">
    <citation type="submission" date="2015-05" db="EMBL/GenBank/DDBJ databases">
        <authorList>
            <person name="Tang B."/>
            <person name="Yu Y."/>
        </authorList>
    </citation>
    <scope>NUCLEOTIDE SEQUENCE [LARGE SCALE GENOMIC DNA]</scope>
    <source>
        <strain evidence="4 5">DSM 7029</strain>
    </source>
</reference>
<organism evidence="4 5">
    <name type="scientific">Caldimonas brevitalea</name>
    <dbReference type="NCBI Taxonomy" id="413882"/>
    <lineage>
        <taxon>Bacteria</taxon>
        <taxon>Pseudomonadati</taxon>
        <taxon>Pseudomonadota</taxon>
        <taxon>Betaproteobacteria</taxon>
        <taxon>Burkholderiales</taxon>
        <taxon>Sphaerotilaceae</taxon>
        <taxon>Caldimonas</taxon>
    </lineage>
</organism>
<evidence type="ECO:0000313" key="4">
    <source>
        <dbReference type="EMBL" id="AKJ27316.1"/>
    </source>
</evidence>
<dbReference type="PROSITE" id="PS51897">
    <property type="entry name" value="ANNEXIN_2"/>
    <property type="match status" value="4"/>
</dbReference>
<name>A0A0G3BIX9_9BURK</name>
<proteinExistence type="inferred from homology"/>
<gene>
    <name evidence="4" type="ORF">AAW51_0625</name>
</gene>
<dbReference type="PANTHER" id="PTHR10502:SF102">
    <property type="entry name" value="ANNEXIN B11"/>
    <property type="match status" value="1"/>
</dbReference>
<evidence type="ECO:0000313" key="5">
    <source>
        <dbReference type="Proteomes" id="UP000035352"/>
    </source>
</evidence>
<dbReference type="GO" id="GO:0012506">
    <property type="term" value="C:vesicle membrane"/>
    <property type="evidence" value="ECO:0007669"/>
    <property type="project" value="TreeGrafter"/>
</dbReference>
<keyword evidence="2" id="KW-0677">Repeat</keyword>
<keyword evidence="4" id="KW-0966">Cell projection</keyword>
<dbReference type="KEGG" id="pbh:AAW51_0625"/>
<evidence type="ECO:0000256" key="2">
    <source>
        <dbReference type="ARBA" id="ARBA00022737"/>
    </source>
</evidence>
<dbReference type="SUPFAM" id="SSF47874">
    <property type="entry name" value="Annexin"/>
    <property type="match status" value="2"/>
</dbReference>
<keyword evidence="4" id="KW-0282">Flagellum</keyword>
<dbReference type="GO" id="GO:0001786">
    <property type="term" value="F:phosphatidylserine binding"/>
    <property type="evidence" value="ECO:0007669"/>
    <property type="project" value="TreeGrafter"/>
</dbReference>
<keyword evidence="4" id="KW-0969">Cilium</keyword>
<dbReference type="Gene3D" id="1.10.220.10">
    <property type="entry name" value="Annexin"/>
    <property type="match status" value="4"/>
</dbReference>
<accession>A0A0G3BIX9</accession>
<dbReference type="InterPro" id="IPR001464">
    <property type="entry name" value="Annexin"/>
</dbReference>
<dbReference type="InterPro" id="IPR037104">
    <property type="entry name" value="Annexin_sf"/>
</dbReference>
<feature type="region of interest" description="Disordered" evidence="3">
    <location>
        <begin position="745"/>
        <end position="822"/>
    </location>
</feature>
<sequence length="1243" mass="132684">MIISGHGSPQLPSDLPTWRPPQQPQRQPGTTQPNTGGPPRYTEQQATADAKALWEATKGGLTGWGTDEGVVWNTLKGKSATDLETLKRTFKQNYRHDLEQVLDDEFDGVDEDHARALMRGSEHRSGSDAVEVEAELEGIFGDDQEILKLLESRTAPERGQVAVAYAARHGGPKDEPGARAFLLERLKTEGGFSTDEMARARGLLLPEGGDVAAGEARAGAAKVKVAVDGWGVDEQTLKDLFAGKTPEQIKAIESAYEQAYGHELRDRLHDELEGSDQQLVFHLLDPAQGGDPAAKSLWQTRQDALRLHAAVDGAGTDEGALRRVLEGKTPTELRAIETAYRQEYGIDLRQRLKEDLSGTEGDEILHLLEARDPQDPGAAEWQARHDALRLRDAVDGAGTDEDTLRAILGGRSKSQIDAIAQAYREEYGDDLRGDLTDDLDGRDEFELVGQLYDRGAIDFESDPRAAIAEQIRRGREMQAYEKDDKPGFWGTAGRVLAPPLLLADVTGTDPIDVGQQVLHGDLDFETDSARLDRTLDEAERALQAGDLPTAARYAGFSEQNVRSLIETKNSASEAAATGAAVVAATAVTIGTAGTASPLMVAVMAGAAGGMSSGVTYGTLNSQAGGTEIARQVTINTVSGATGAVPLGRGGVVLSMADDSAAQASRQGALRGLRETATDGAWVGGQNGAADGVVRTSTDSSTWQHGIDKGLQQVALNGLIGGGGGALTGGVTGALLSPVVRLRAPAARPGGEQPTVHTDGAVPPGTGRPVSARTGGPADRDGQPVPLSDEVPASPSGPAARDAGGDVQVSPVRQGPVVSVSTEPSPAYLTQVGLPPTQGDSGGVVAMVKKFANRDGLREFASAVSSTPRVKRHNTSAWITGRLNPGDYARLQVPIRSIRSQHSVDGAAAEKTAQRAASIQRWLEEHPQATTLDMRTLDELAGSTGSIQVGWHSGDRFITLDGVGRVEAVRTALRGYEAQHGAAHPLNSVETYATRLTDDEYAQLYKTSTYFRNEAGDQLDRPQHDLVPFTAVPRFVAGTGMNLVKQLTTPVMHRLPIGPVAPDRRLPADLLRLTDEGGPAAPGTPLRQAGGPRPQREWPRDDELGPRISMQELLARPLRPGREGVILTDDEIRLGDVYTLSSETGVEYALAIERVEGREVFKLYSGDAWSSGVPQTGTHIGHTHPNEVDGQQFPSRADMRSATNMVDRLRTYDDGVEPPEQFIIWGSGDHDYTVYYGGAYKVDD</sequence>